<gene>
    <name evidence="12" type="ORF">DDR33_19780</name>
</gene>
<evidence type="ECO:0000256" key="1">
    <source>
        <dbReference type="ARBA" id="ARBA00000085"/>
    </source>
</evidence>
<dbReference type="Gene3D" id="1.10.287.130">
    <property type="match status" value="1"/>
</dbReference>
<evidence type="ECO:0000256" key="8">
    <source>
        <dbReference type="SAM" id="Coils"/>
    </source>
</evidence>
<dbReference type="SUPFAM" id="SSF47384">
    <property type="entry name" value="Homodimeric domain of signal transducing histidine kinase"/>
    <property type="match status" value="1"/>
</dbReference>
<dbReference type="InterPro" id="IPR005467">
    <property type="entry name" value="His_kinase_dom"/>
</dbReference>
<sequence>MNNRASLSSDQLLKILSLSENATAIYTTEKLYIEAASDAMIRLWGKDHSIIGKMLEEAVPELQDQAFIPILRNVWRTGAIYQSKNTPTRLKTNGNIQTFYFDFTFQPVKNPEGEVYCILHTTTDVTERNQQKQLIKEGLLREQTLNDELSASNHELASINEELTAINEELQDSYEHLQVLNRSLAQSEIRFRTLVKEAPVAICVFSGQDLIIEIANDKMLNIWGRTNEVIGKPLVQARPEISNHPYLQVLKDVYISGETYHGRDIKSVVIRDGKLQDRFFDIVIQPVADEYGSVQRIMSVVTDVTEPLKAKMELERVLEQIQLAKEAGELGMFDLNVKTGNLEWDDRCRKLFGINDTRTVSFEQDFVAGLHEEDRKRVLETISISYNKSINNGGYDTVYRTIGADDKLLRWVKAKGKVFFNENDEATRFIGTVQDVTSQMSATKALQEAEEMLRLSIDAAKLGTWHLDLGNNVYTFSAKLKELFGFSNDEDVTYEDLVNQILPEERAKVEAAINSTLLKGESYSIEYPLNNHREQKRHWLRAIGKMHFDSDHKPTHFAGVAMDITEQKLEEQRKNDFIGMVSHELKTPLTSLKAYVQMLLGKAKKQNDAFVTVSLEKVHIQINKMTSMINSFLNVSRLEAGKMDLNKQHFDLNKLVNEIIEETKLINHSHILNFIPDGSLPVYADRDKIGQVISNLINNAIKYSPNNTEIEVRAEKAEACHARVSVKDQGIGIAPKDAEKLFERFYRIQNSRTQTIAGFGIGLYLCSEIIKRHEGKIWVESAAEKGSTFFFSLPSDKEKFNDYTH</sequence>
<evidence type="ECO:0000313" key="13">
    <source>
        <dbReference type="Proteomes" id="UP000245647"/>
    </source>
</evidence>
<dbReference type="Gene3D" id="3.30.565.10">
    <property type="entry name" value="Histidine kinase-like ATPase, C-terminal domain"/>
    <property type="match status" value="1"/>
</dbReference>
<dbReference type="InterPro" id="IPR013655">
    <property type="entry name" value="PAS_fold_3"/>
</dbReference>
<dbReference type="InterPro" id="IPR035965">
    <property type="entry name" value="PAS-like_dom_sf"/>
</dbReference>
<dbReference type="InterPro" id="IPR003594">
    <property type="entry name" value="HATPase_dom"/>
</dbReference>
<keyword evidence="7" id="KW-0472">Membrane</keyword>
<dbReference type="InterPro" id="IPR003661">
    <property type="entry name" value="HisK_dim/P_dom"/>
</dbReference>
<dbReference type="NCBIfam" id="TIGR00229">
    <property type="entry name" value="sensory_box"/>
    <property type="match status" value="2"/>
</dbReference>
<keyword evidence="5" id="KW-0418">Kinase</keyword>
<dbReference type="InterPro" id="IPR000700">
    <property type="entry name" value="PAS-assoc_C"/>
</dbReference>
<dbReference type="Gene3D" id="3.30.450.20">
    <property type="entry name" value="PAS domain"/>
    <property type="match status" value="4"/>
</dbReference>
<feature type="coiled-coil region" evidence="8">
    <location>
        <begin position="142"/>
        <end position="180"/>
    </location>
</feature>
<evidence type="ECO:0000256" key="6">
    <source>
        <dbReference type="ARBA" id="ARBA00023012"/>
    </source>
</evidence>
<evidence type="ECO:0000256" key="7">
    <source>
        <dbReference type="ARBA" id="ARBA00023136"/>
    </source>
</evidence>
<dbReference type="PANTHER" id="PTHR43304:SF1">
    <property type="entry name" value="PAC DOMAIN-CONTAINING PROTEIN"/>
    <property type="match status" value="1"/>
</dbReference>
<dbReference type="SMART" id="SM00086">
    <property type="entry name" value="PAC"/>
    <property type="match status" value="4"/>
</dbReference>
<dbReference type="SMART" id="SM00388">
    <property type="entry name" value="HisKA"/>
    <property type="match status" value="1"/>
</dbReference>
<keyword evidence="4" id="KW-0808">Transferase</keyword>
<evidence type="ECO:0000259" key="9">
    <source>
        <dbReference type="PROSITE" id="PS50109"/>
    </source>
</evidence>
<dbReference type="FunFam" id="3.30.565.10:FF:000006">
    <property type="entry name" value="Sensor histidine kinase WalK"/>
    <property type="match status" value="1"/>
</dbReference>
<dbReference type="PRINTS" id="PR00344">
    <property type="entry name" value="BCTRLSENSOR"/>
</dbReference>
<dbReference type="CDD" id="cd00075">
    <property type="entry name" value="HATPase"/>
    <property type="match status" value="1"/>
</dbReference>
<dbReference type="InterPro" id="IPR052162">
    <property type="entry name" value="Sensor_kinase/Photoreceptor"/>
</dbReference>
<keyword evidence="8" id="KW-0175">Coiled coil</keyword>
<dbReference type="PROSITE" id="PS50109">
    <property type="entry name" value="HIS_KIN"/>
    <property type="match status" value="1"/>
</dbReference>
<dbReference type="InterPro" id="IPR001610">
    <property type="entry name" value="PAC"/>
</dbReference>
<dbReference type="SMART" id="SM00387">
    <property type="entry name" value="HATPase_c"/>
    <property type="match status" value="1"/>
</dbReference>
<evidence type="ECO:0000256" key="2">
    <source>
        <dbReference type="ARBA" id="ARBA00012438"/>
    </source>
</evidence>
<accession>A0A2U2PBW8</accession>
<organism evidence="12 13">
    <name type="scientific">Pararcticibacter amylolyticus</name>
    <dbReference type="NCBI Taxonomy" id="2173175"/>
    <lineage>
        <taxon>Bacteria</taxon>
        <taxon>Pseudomonadati</taxon>
        <taxon>Bacteroidota</taxon>
        <taxon>Sphingobacteriia</taxon>
        <taxon>Sphingobacteriales</taxon>
        <taxon>Sphingobacteriaceae</taxon>
        <taxon>Pararcticibacter</taxon>
    </lineage>
</organism>
<dbReference type="PANTHER" id="PTHR43304">
    <property type="entry name" value="PHYTOCHROME-LIKE PROTEIN CPH1"/>
    <property type="match status" value="1"/>
</dbReference>
<dbReference type="PROSITE" id="PS50113">
    <property type="entry name" value="PAC"/>
    <property type="match status" value="4"/>
</dbReference>
<comment type="caution">
    <text evidence="12">The sequence shown here is derived from an EMBL/GenBank/DDBJ whole genome shotgun (WGS) entry which is preliminary data.</text>
</comment>
<reference evidence="12 13" key="1">
    <citation type="submission" date="2018-04" db="EMBL/GenBank/DDBJ databases">
        <title>Pedobacter chongqingensis sp. nov., isolated from a rottenly hemp rope.</title>
        <authorList>
            <person name="Cai Y."/>
        </authorList>
    </citation>
    <scope>NUCLEOTIDE SEQUENCE [LARGE SCALE GENOMIC DNA]</scope>
    <source>
        <strain evidence="12 13">FJ4-8</strain>
    </source>
</reference>
<dbReference type="PROSITE" id="PS50112">
    <property type="entry name" value="PAS"/>
    <property type="match status" value="1"/>
</dbReference>
<protein>
    <recommendedName>
        <fullName evidence="2">histidine kinase</fullName>
        <ecNumber evidence="2">2.7.13.3</ecNumber>
    </recommendedName>
</protein>
<dbReference type="RefSeq" id="WP_109417534.1">
    <property type="nucleotide sequence ID" value="NZ_QEAS01000019.1"/>
</dbReference>
<dbReference type="GO" id="GO:0000155">
    <property type="term" value="F:phosphorelay sensor kinase activity"/>
    <property type="evidence" value="ECO:0007669"/>
    <property type="project" value="InterPro"/>
</dbReference>
<dbReference type="CDD" id="cd00082">
    <property type="entry name" value="HisKA"/>
    <property type="match status" value="1"/>
</dbReference>
<feature type="domain" description="PAC" evidence="11">
    <location>
        <begin position="395"/>
        <end position="448"/>
    </location>
</feature>
<comment type="catalytic activity">
    <reaction evidence="1">
        <text>ATP + protein L-histidine = ADP + protein N-phospho-L-histidine.</text>
        <dbReference type="EC" id="2.7.13.3"/>
    </reaction>
</comment>
<dbReference type="Pfam" id="PF02518">
    <property type="entry name" value="HATPase_c"/>
    <property type="match status" value="1"/>
</dbReference>
<dbReference type="InterPro" id="IPR036890">
    <property type="entry name" value="HATPase_C_sf"/>
</dbReference>
<dbReference type="EMBL" id="QEAS01000019">
    <property type="protein sequence ID" value="PWG78897.1"/>
    <property type="molecule type" value="Genomic_DNA"/>
</dbReference>
<dbReference type="EC" id="2.7.13.3" evidence="2"/>
<keyword evidence="3" id="KW-0597">Phosphoprotein</keyword>
<feature type="domain" description="PAC" evidence="11">
    <location>
        <begin position="261"/>
        <end position="316"/>
    </location>
</feature>
<feature type="domain" description="PAC" evidence="11">
    <location>
        <begin position="523"/>
        <end position="576"/>
    </location>
</feature>
<dbReference type="CDD" id="cd00130">
    <property type="entry name" value="PAS"/>
    <property type="match status" value="2"/>
</dbReference>
<evidence type="ECO:0000313" key="12">
    <source>
        <dbReference type="EMBL" id="PWG78897.1"/>
    </source>
</evidence>
<dbReference type="SUPFAM" id="SSF55785">
    <property type="entry name" value="PYP-like sensor domain (PAS domain)"/>
    <property type="match status" value="4"/>
</dbReference>
<dbReference type="SMART" id="SM00091">
    <property type="entry name" value="PAS"/>
    <property type="match status" value="4"/>
</dbReference>
<proteinExistence type="predicted"/>
<keyword evidence="6" id="KW-0902">Two-component regulatory system</keyword>
<dbReference type="InterPro" id="IPR004358">
    <property type="entry name" value="Sig_transdc_His_kin-like_C"/>
</dbReference>
<feature type="domain" description="PAC" evidence="11">
    <location>
        <begin position="84"/>
        <end position="137"/>
    </location>
</feature>
<keyword evidence="13" id="KW-1185">Reference proteome</keyword>
<dbReference type="Pfam" id="PF08447">
    <property type="entry name" value="PAS_3"/>
    <property type="match status" value="2"/>
</dbReference>
<dbReference type="InterPro" id="IPR013656">
    <property type="entry name" value="PAS_4"/>
</dbReference>
<dbReference type="Gene3D" id="2.10.70.100">
    <property type="match status" value="1"/>
</dbReference>
<dbReference type="Pfam" id="PF13426">
    <property type="entry name" value="PAS_9"/>
    <property type="match status" value="1"/>
</dbReference>
<dbReference type="InterPro" id="IPR000014">
    <property type="entry name" value="PAS"/>
</dbReference>
<evidence type="ECO:0000259" key="11">
    <source>
        <dbReference type="PROSITE" id="PS50113"/>
    </source>
</evidence>
<feature type="domain" description="Histidine kinase" evidence="9">
    <location>
        <begin position="580"/>
        <end position="797"/>
    </location>
</feature>
<feature type="domain" description="PAS" evidence="10">
    <location>
        <begin position="449"/>
        <end position="520"/>
    </location>
</feature>
<evidence type="ECO:0000259" key="10">
    <source>
        <dbReference type="PROSITE" id="PS50112"/>
    </source>
</evidence>
<name>A0A2U2PBW8_9SPHI</name>
<dbReference type="Pfam" id="PF00512">
    <property type="entry name" value="HisKA"/>
    <property type="match status" value="1"/>
</dbReference>
<dbReference type="InterPro" id="IPR036097">
    <property type="entry name" value="HisK_dim/P_sf"/>
</dbReference>
<evidence type="ECO:0000256" key="5">
    <source>
        <dbReference type="ARBA" id="ARBA00022777"/>
    </source>
</evidence>
<dbReference type="AlphaFoldDB" id="A0A2U2PBW8"/>
<dbReference type="FunFam" id="1.10.287.130:FF:000001">
    <property type="entry name" value="Two-component sensor histidine kinase"/>
    <property type="match status" value="1"/>
</dbReference>
<evidence type="ECO:0000256" key="4">
    <source>
        <dbReference type="ARBA" id="ARBA00022679"/>
    </source>
</evidence>
<dbReference type="Pfam" id="PF08448">
    <property type="entry name" value="PAS_4"/>
    <property type="match status" value="1"/>
</dbReference>
<evidence type="ECO:0000256" key="3">
    <source>
        <dbReference type="ARBA" id="ARBA00022553"/>
    </source>
</evidence>
<dbReference type="SUPFAM" id="SSF55874">
    <property type="entry name" value="ATPase domain of HSP90 chaperone/DNA topoisomerase II/histidine kinase"/>
    <property type="match status" value="1"/>
</dbReference>
<dbReference type="Proteomes" id="UP000245647">
    <property type="component" value="Unassembled WGS sequence"/>
</dbReference>
<dbReference type="OrthoDB" id="9813151at2"/>